<gene>
    <name evidence="1" type="ORF">HAX54_052799</name>
</gene>
<accession>A0ABS8WR35</accession>
<dbReference type="EMBL" id="JACEIK010009667">
    <property type="protein sequence ID" value="MCE3052512.1"/>
    <property type="molecule type" value="Genomic_DNA"/>
</dbReference>
<dbReference type="Proteomes" id="UP000823775">
    <property type="component" value="Unassembled WGS sequence"/>
</dbReference>
<evidence type="ECO:0000313" key="2">
    <source>
        <dbReference type="Proteomes" id="UP000823775"/>
    </source>
</evidence>
<name>A0ABS8WR35_DATST</name>
<evidence type="ECO:0000313" key="1">
    <source>
        <dbReference type="EMBL" id="MCE3052512.1"/>
    </source>
</evidence>
<keyword evidence="2" id="KW-1185">Reference proteome</keyword>
<proteinExistence type="predicted"/>
<organism evidence="1 2">
    <name type="scientific">Datura stramonium</name>
    <name type="common">Jimsonweed</name>
    <name type="synonym">Common thornapple</name>
    <dbReference type="NCBI Taxonomy" id="4076"/>
    <lineage>
        <taxon>Eukaryota</taxon>
        <taxon>Viridiplantae</taxon>
        <taxon>Streptophyta</taxon>
        <taxon>Embryophyta</taxon>
        <taxon>Tracheophyta</taxon>
        <taxon>Spermatophyta</taxon>
        <taxon>Magnoliopsida</taxon>
        <taxon>eudicotyledons</taxon>
        <taxon>Gunneridae</taxon>
        <taxon>Pentapetalae</taxon>
        <taxon>asterids</taxon>
        <taxon>lamiids</taxon>
        <taxon>Solanales</taxon>
        <taxon>Solanaceae</taxon>
        <taxon>Solanoideae</taxon>
        <taxon>Datureae</taxon>
        <taxon>Datura</taxon>
    </lineage>
</organism>
<comment type="caution">
    <text evidence="1">The sequence shown here is derived from an EMBL/GenBank/DDBJ whole genome shotgun (WGS) entry which is preliminary data.</text>
</comment>
<protein>
    <submittedName>
        <fullName evidence="1">Uncharacterized protein</fullName>
    </submittedName>
</protein>
<reference evidence="1 2" key="1">
    <citation type="journal article" date="2021" name="BMC Genomics">
        <title>Datura genome reveals duplications of psychoactive alkaloid biosynthetic genes and high mutation rate following tissue culture.</title>
        <authorList>
            <person name="Rajewski A."/>
            <person name="Carter-House D."/>
            <person name="Stajich J."/>
            <person name="Litt A."/>
        </authorList>
    </citation>
    <scope>NUCLEOTIDE SEQUENCE [LARGE SCALE GENOMIC DNA]</scope>
    <source>
        <strain evidence="1">AR-01</strain>
    </source>
</reference>
<sequence>MALILLKAVEPGAPPPNSFQHMMKCLLLCNYTNTGLSELGNEYMRRAIMNYMAKRAFNAIIHKGIQLEVDLSNWFGLKANTKFPGVHETTEADIAGHHMVTIHKAKKMSLTAP</sequence>